<organism evidence="1 2">
    <name type="scientific">Candidatus Neptunichlamydia vexilliferae</name>
    <dbReference type="NCBI Taxonomy" id="1651774"/>
    <lineage>
        <taxon>Bacteria</taxon>
        <taxon>Pseudomonadati</taxon>
        <taxon>Chlamydiota</taxon>
        <taxon>Chlamydiia</taxon>
        <taxon>Parachlamydiales</taxon>
        <taxon>Simkaniaceae</taxon>
        <taxon>Candidatus Neptunichlamydia</taxon>
    </lineage>
</organism>
<dbReference type="Proteomes" id="UP001194714">
    <property type="component" value="Unassembled WGS sequence"/>
</dbReference>
<sequence>MIFFGKEKMESSTFISRFSRMLSEKSLTTAAPFLEEEHCHLHAILDRFIPFPFKELVVVGGGKKMYHEVASNYLVDYLNIDPETISINQPGTCCISKPIEEVDPTVASQFPRILWMPFNVVAYIDKPNSIIDRWLRPGDVCLISGWQKNQAADSLRSKYFQSVDPGEALPPFDPLPKIVQPEKARATKTVERIKGAYNQILAIYTTPKKGTL</sequence>
<keyword evidence="2" id="KW-1185">Reference proteome</keyword>
<reference evidence="1 2" key="1">
    <citation type="submission" date="2020-01" db="EMBL/GenBank/DDBJ databases">
        <title>Draft genome sequence of Cand. Neptunochlamydia vexilliferae K9.</title>
        <authorList>
            <person name="Schulz F."/>
            <person name="Koestlbacher S."/>
            <person name="Wascher F."/>
            <person name="Pizzetti I."/>
            <person name="Horn M."/>
        </authorList>
    </citation>
    <scope>NUCLEOTIDE SEQUENCE [LARGE SCALE GENOMIC DNA]</scope>
    <source>
        <strain evidence="1 2">K9</strain>
    </source>
</reference>
<gene>
    <name evidence="1" type="ORF">NEPTK9_000500</name>
</gene>
<accession>A0ABS0AXY0</accession>
<evidence type="ECO:0000313" key="1">
    <source>
        <dbReference type="EMBL" id="MBF5058997.1"/>
    </source>
</evidence>
<proteinExistence type="predicted"/>
<protein>
    <submittedName>
        <fullName evidence="1">Uncharacterized protein</fullName>
    </submittedName>
</protein>
<dbReference type="EMBL" id="JAAEJV010000008">
    <property type="protein sequence ID" value="MBF5058997.1"/>
    <property type="molecule type" value="Genomic_DNA"/>
</dbReference>
<name>A0ABS0AXY0_9BACT</name>
<evidence type="ECO:0000313" key="2">
    <source>
        <dbReference type="Proteomes" id="UP001194714"/>
    </source>
</evidence>
<comment type="caution">
    <text evidence="1">The sequence shown here is derived from an EMBL/GenBank/DDBJ whole genome shotgun (WGS) entry which is preliminary data.</text>
</comment>